<feature type="chain" id="PRO_5023054777" description="DUF4249 family protein" evidence="1">
    <location>
        <begin position="21"/>
        <end position="162"/>
    </location>
</feature>
<feature type="signal peptide" evidence="1">
    <location>
        <begin position="1"/>
        <end position="20"/>
    </location>
</feature>
<dbReference type="PROSITE" id="PS51257">
    <property type="entry name" value="PROKAR_LIPOPROTEIN"/>
    <property type="match status" value="1"/>
</dbReference>
<gene>
    <name evidence="2" type="ORF">FRD01_13925</name>
</gene>
<protein>
    <recommendedName>
        <fullName evidence="4">DUF4249 family protein</fullName>
    </recommendedName>
</protein>
<name>A0A5B8XTT0_9DELT</name>
<evidence type="ECO:0000313" key="2">
    <source>
        <dbReference type="EMBL" id="QED28308.1"/>
    </source>
</evidence>
<dbReference type="RefSeq" id="WP_146960616.1">
    <property type="nucleotide sequence ID" value="NZ_CP042467.1"/>
</dbReference>
<dbReference type="AlphaFoldDB" id="A0A5B8XTT0"/>
<keyword evidence="1" id="KW-0732">Signal</keyword>
<accession>A0A5B8XTT0</accession>
<evidence type="ECO:0008006" key="4">
    <source>
        <dbReference type="Google" id="ProtNLM"/>
    </source>
</evidence>
<reference evidence="2 3" key="1">
    <citation type="submission" date="2019-08" db="EMBL/GenBank/DDBJ databases">
        <authorList>
            <person name="Liang Q."/>
        </authorList>
    </citation>
    <scope>NUCLEOTIDE SEQUENCE [LARGE SCALE GENOMIC DNA]</scope>
    <source>
        <strain evidence="2 3">V1718</strain>
    </source>
</reference>
<evidence type="ECO:0000256" key="1">
    <source>
        <dbReference type="SAM" id="SignalP"/>
    </source>
</evidence>
<sequence>MGIRFCLWAVFLALVFVGCADSPNSDTDYLIYMQVVGTPEAFTGRTIMIEDQILGPRTQRIIGDRVVDELEATVTLCTQDREKFLNHPVLIKVLEGEEVIRKQSINRVACKYSPTEAGNTEYNSVYLEIDGSIDAEFGNSTRVDTSCYPPSYGLSCINDPDF</sequence>
<dbReference type="KEGG" id="bbae:FRD01_13925"/>
<dbReference type="EMBL" id="CP042467">
    <property type="protein sequence ID" value="QED28308.1"/>
    <property type="molecule type" value="Genomic_DNA"/>
</dbReference>
<dbReference type="Proteomes" id="UP000321595">
    <property type="component" value="Chromosome"/>
</dbReference>
<keyword evidence="3" id="KW-1185">Reference proteome</keyword>
<organism evidence="2 3">
    <name type="scientific">Microvenator marinus</name>
    <dbReference type="NCBI Taxonomy" id="2600177"/>
    <lineage>
        <taxon>Bacteria</taxon>
        <taxon>Deltaproteobacteria</taxon>
        <taxon>Bradymonadales</taxon>
        <taxon>Microvenatoraceae</taxon>
        <taxon>Microvenator</taxon>
    </lineage>
</organism>
<evidence type="ECO:0000313" key="3">
    <source>
        <dbReference type="Proteomes" id="UP000321595"/>
    </source>
</evidence>
<proteinExistence type="predicted"/>